<dbReference type="RefSeq" id="WP_155311978.1">
    <property type="nucleotide sequence ID" value="NZ_AP021879.1"/>
</dbReference>
<name>A0A5K8AGK9_9BACT</name>
<organism evidence="1 2">
    <name type="scientific">Desulfosarcina ovata subsp. ovata</name>
    <dbReference type="NCBI Taxonomy" id="2752305"/>
    <lineage>
        <taxon>Bacteria</taxon>
        <taxon>Pseudomonadati</taxon>
        <taxon>Thermodesulfobacteriota</taxon>
        <taxon>Desulfobacteria</taxon>
        <taxon>Desulfobacterales</taxon>
        <taxon>Desulfosarcinaceae</taxon>
        <taxon>Desulfosarcina</taxon>
    </lineage>
</organism>
<keyword evidence="2" id="KW-1185">Reference proteome</keyword>
<sequence length="73" mass="8464">MTFDELPPFIEYHFGPENLQRICQQGMHILFERARGIPGLVVPMLKKILAESKPDGPIDPFTLDDILQRWELT</sequence>
<evidence type="ECO:0000313" key="1">
    <source>
        <dbReference type="EMBL" id="BBO90984.1"/>
    </source>
</evidence>
<protein>
    <submittedName>
        <fullName evidence="1">Uncharacterized protein</fullName>
    </submittedName>
</protein>
<gene>
    <name evidence="1" type="ORF">DSCOOX_41640</name>
</gene>
<evidence type="ECO:0000313" key="2">
    <source>
        <dbReference type="Proteomes" id="UP000422108"/>
    </source>
</evidence>
<dbReference type="AlphaFoldDB" id="A0A5K8AGK9"/>
<dbReference type="Proteomes" id="UP000422108">
    <property type="component" value="Chromosome"/>
</dbReference>
<accession>A0A5K8AGK9</accession>
<dbReference type="EMBL" id="AP021879">
    <property type="protein sequence ID" value="BBO90984.1"/>
    <property type="molecule type" value="Genomic_DNA"/>
</dbReference>
<reference evidence="1 2" key="1">
    <citation type="submission" date="2019-11" db="EMBL/GenBank/DDBJ databases">
        <title>Comparative genomics of hydrocarbon-degrading Desulfosarcina strains.</title>
        <authorList>
            <person name="Watanabe M."/>
            <person name="Kojima H."/>
            <person name="Fukui M."/>
        </authorList>
    </citation>
    <scope>NUCLEOTIDE SEQUENCE [LARGE SCALE GENOMIC DNA]</scope>
    <source>
        <strain evidence="2">oXyS1</strain>
    </source>
</reference>
<proteinExistence type="predicted"/>